<name>A0A1Y6L2H9_ZYMTR</name>
<gene>
    <name evidence="2" type="ORF">ZT1A5_G99</name>
</gene>
<evidence type="ECO:0000313" key="3">
    <source>
        <dbReference type="Proteomes" id="UP000215453"/>
    </source>
</evidence>
<dbReference type="AlphaFoldDB" id="A0A1Y6L2H9"/>
<organism evidence="2 3">
    <name type="scientific">Zymoseptoria tritici ST99CH_1A5</name>
    <dbReference type="NCBI Taxonomy" id="1276529"/>
    <lineage>
        <taxon>Eukaryota</taxon>
        <taxon>Fungi</taxon>
        <taxon>Dikarya</taxon>
        <taxon>Ascomycota</taxon>
        <taxon>Pezizomycotina</taxon>
        <taxon>Dothideomycetes</taxon>
        <taxon>Dothideomycetidae</taxon>
        <taxon>Mycosphaerellales</taxon>
        <taxon>Mycosphaerellaceae</taxon>
        <taxon>Zymoseptoria</taxon>
    </lineage>
</organism>
<dbReference type="EMBL" id="LT882676">
    <property type="protein sequence ID" value="SMY18664.1"/>
    <property type="molecule type" value="Genomic_DNA"/>
</dbReference>
<keyword evidence="1" id="KW-0732">Signal</keyword>
<feature type="chain" id="PRO_5012238427" evidence="1">
    <location>
        <begin position="21"/>
        <end position="69"/>
    </location>
</feature>
<protein>
    <submittedName>
        <fullName evidence="2">Uncharacterized protein</fullName>
    </submittedName>
</protein>
<sequence>MHIHHLTLFLATLTLTLTLASTIPLQARQTEPCPQAPGQGKICCNVGGEQVGLFCGACDPGFRDCTLDP</sequence>
<proteinExistence type="predicted"/>
<accession>A0A1Y6L2H9</accession>
<evidence type="ECO:0000313" key="2">
    <source>
        <dbReference type="EMBL" id="SMY18664.1"/>
    </source>
</evidence>
<evidence type="ECO:0000256" key="1">
    <source>
        <dbReference type="SAM" id="SignalP"/>
    </source>
</evidence>
<dbReference type="Proteomes" id="UP000215453">
    <property type="component" value="Chromosome 1"/>
</dbReference>
<reference evidence="2 3" key="1">
    <citation type="submission" date="2016-10" db="EMBL/GenBank/DDBJ databases">
        <authorList>
            <person name="Varghese N."/>
        </authorList>
    </citation>
    <scope>NUCLEOTIDE SEQUENCE [LARGE SCALE GENOMIC DNA]</scope>
</reference>
<feature type="signal peptide" evidence="1">
    <location>
        <begin position="1"/>
        <end position="20"/>
    </location>
</feature>